<dbReference type="InterPro" id="IPR017871">
    <property type="entry name" value="ABC_transporter-like_CS"/>
</dbReference>
<comment type="caution">
    <text evidence="2">The sequence shown here is derived from an EMBL/GenBank/DDBJ whole genome shotgun (WGS) entry which is preliminary data.</text>
</comment>
<dbReference type="PANTHER" id="PTHR43394">
    <property type="entry name" value="ATP-DEPENDENT PERMEASE MDL1, MITOCHONDRIAL"/>
    <property type="match status" value="1"/>
</dbReference>
<gene>
    <name evidence="2" type="ORF">K0U00_43405</name>
</gene>
<evidence type="ECO:0000313" key="3">
    <source>
        <dbReference type="Proteomes" id="UP001519887"/>
    </source>
</evidence>
<keyword evidence="2" id="KW-0067">ATP-binding</keyword>
<dbReference type="InterPro" id="IPR003439">
    <property type="entry name" value="ABC_transporter-like_ATP-bd"/>
</dbReference>
<dbReference type="PANTHER" id="PTHR43394:SF1">
    <property type="entry name" value="ATP-BINDING CASSETTE SUB-FAMILY B MEMBER 10, MITOCHONDRIAL"/>
    <property type="match status" value="1"/>
</dbReference>
<proteinExistence type="predicted"/>
<dbReference type="Proteomes" id="UP001519887">
    <property type="component" value="Unassembled WGS sequence"/>
</dbReference>
<protein>
    <submittedName>
        <fullName evidence="2">ATP-binding cassette domain-containing protein</fullName>
    </submittedName>
</protein>
<organism evidence="2 3">
    <name type="scientific">Paenibacillus sepulcri</name>
    <dbReference type="NCBI Taxonomy" id="359917"/>
    <lineage>
        <taxon>Bacteria</taxon>
        <taxon>Bacillati</taxon>
        <taxon>Bacillota</taxon>
        <taxon>Bacilli</taxon>
        <taxon>Bacillales</taxon>
        <taxon>Paenibacillaceae</taxon>
        <taxon>Paenibacillus</taxon>
    </lineage>
</organism>
<keyword evidence="2" id="KW-0547">Nucleotide-binding</keyword>
<dbReference type="Gene3D" id="3.40.50.300">
    <property type="entry name" value="P-loop containing nucleotide triphosphate hydrolases"/>
    <property type="match status" value="1"/>
</dbReference>
<feature type="non-terminal residue" evidence="2">
    <location>
        <position position="1"/>
    </location>
</feature>
<dbReference type="EMBL" id="JAHZIK010002559">
    <property type="protein sequence ID" value="MBW7460924.1"/>
    <property type="molecule type" value="Genomic_DNA"/>
</dbReference>
<dbReference type="InterPro" id="IPR039421">
    <property type="entry name" value="Type_1_exporter"/>
</dbReference>
<keyword evidence="3" id="KW-1185">Reference proteome</keyword>
<reference evidence="2 3" key="1">
    <citation type="submission" date="2021-07" db="EMBL/GenBank/DDBJ databases">
        <title>Paenibacillus radiodurans sp. nov., isolated from the southeastern edge of Tengger Desert.</title>
        <authorList>
            <person name="Zhang G."/>
        </authorList>
    </citation>
    <scope>NUCLEOTIDE SEQUENCE [LARGE SCALE GENOMIC DNA]</scope>
    <source>
        <strain evidence="2 3">CCM 7311</strain>
    </source>
</reference>
<accession>A0ABS7CIZ5</accession>
<name>A0ABS7CIZ5_9BACL</name>
<evidence type="ECO:0000313" key="2">
    <source>
        <dbReference type="EMBL" id="MBW7460924.1"/>
    </source>
</evidence>
<dbReference type="Pfam" id="PF00005">
    <property type="entry name" value="ABC_tran"/>
    <property type="match status" value="1"/>
</dbReference>
<dbReference type="GO" id="GO:0005524">
    <property type="term" value="F:ATP binding"/>
    <property type="evidence" value="ECO:0007669"/>
    <property type="project" value="UniProtKB-KW"/>
</dbReference>
<dbReference type="InterPro" id="IPR027417">
    <property type="entry name" value="P-loop_NTPase"/>
</dbReference>
<sequence>GTDIRSLKQETLQRIVGLVQQEPFLYSGSVLDNIRLFDETIPVETVIRACEHVGVDQLVRRMKHGYETRLAESGTGLSSGEKQLISFARIIVFQPKILILDEATANLDSHTEQLLQSALRIVSEGRTTLVIAHRLSTIRRSDRIIVLDRGRIVEEGAHDRLMELNGYYARLYLNAQGVLV</sequence>
<dbReference type="SUPFAM" id="SSF52540">
    <property type="entry name" value="P-loop containing nucleoside triphosphate hydrolases"/>
    <property type="match status" value="1"/>
</dbReference>
<evidence type="ECO:0000259" key="1">
    <source>
        <dbReference type="Pfam" id="PF00005"/>
    </source>
</evidence>
<dbReference type="PROSITE" id="PS00211">
    <property type="entry name" value="ABC_TRANSPORTER_1"/>
    <property type="match status" value="1"/>
</dbReference>
<feature type="domain" description="ABC transporter" evidence="1">
    <location>
        <begin position="3"/>
        <end position="105"/>
    </location>
</feature>